<keyword evidence="1" id="KW-0472">Membrane</keyword>
<dbReference type="Proteomes" id="UP000523161">
    <property type="component" value="Unassembled WGS sequence"/>
</dbReference>
<evidence type="ECO:0008006" key="4">
    <source>
        <dbReference type="Google" id="ProtNLM"/>
    </source>
</evidence>
<proteinExistence type="predicted"/>
<protein>
    <recommendedName>
        <fullName evidence="4">DUF202 domain-containing protein</fullName>
    </recommendedName>
</protein>
<keyword evidence="3" id="KW-1185">Reference proteome</keyword>
<evidence type="ECO:0000313" key="3">
    <source>
        <dbReference type="Proteomes" id="UP000523161"/>
    </source>
</evidence>
<organism evidence="2 3">
    <name type="scientific">Rheinheimera lutimaris</name>
    <dbReference type="NCBI Taxonomy" id="2740584"/>
    <lineage>
        <taxon>Bacteria</taxon>
        <taxon>Pseudomonadati</taxon>
        <taxon>Pseudomonadota</taxon>
        <taxon>Gammaproteobacteria</taxon>
        <taxon>Chromatiales</taxon>
        <taxon>Chromatiaceae</taxon>
        <taxon>Rheinheimera</taxon>
    </lineage>
</organism>
<feature type="transmembrane region" description="Helical" evidence="1">
    <location>
        <begin position="75"/>
        <end position="95"/>
    </location>
</feature>
<evidence type="ECO:0000313" key="2">
    <source>
        <dbReference type="EMBL" id="NRQ43555.1"/>
    </source>
</evidence>
<keyword evidence="1" id="KW-1133">Transmembrane helix</keyword>
<evidence type="ECO:0000256" key="1">
    <source>
        <dbReference type="SAM" id="Phobius"/>
    </source>
</evidence>
<feature type="transmembrane region" description="Helical" evidence="1">
    <location>
        <begin position="14"/>
        <end position="36"/>
    </location>
</feature>
<sequence>MSGTSRFVMGLRRFLADLSFEIFLYAGLISAAVIWWQTGSLYAAIAGFVLVTAVLGAVSYRLIDAGQVDDQKRSWLPLFGVVGVIAFGTLLAYLWQYFV</sequence>
<dbReference type="EMBL" id="JABSOD010000014">
    <property type="protein sequence ID" value="NRQ43555.1"/>
    <property type="molecule type" value="Genomic_DNA"/>
</dbReference>
<name>A0A7Y5AS53_9GAMM</name>
<dbReference type="AlphaFoldDB" id="A0A7Y5AS53"/>
<feature type="transmembrane region" description="Helical" evidence="1">
    <location>
        <begin position="42"/>
        <end position="63"/>
    </location>
</feature>
<reference evidence="2 3" key="1">
    <citation type="submission" date="2020-06" db="EMBL/GenBank/DDBJ databases">
        <title>Rheinheimera sp. nov., a marine bacterium isolated from coastal.</title>
        <authorList>
            <person name="Yu Q."/>
            <person name="Qi Y."/>
            <person name="Pu J."/>
        </authorList>
    </citation>
    <scope>NUCLEOTIDE SEQUENCE [LARGE SCALE GENOMIC DNA]</scope>
    <source>
        <strain evidence="2 3">YQF-2</strain>
    </source>
</reference>
<keyword evidence="1" id="KW-0812">Transmembrane</keyword>
<gene>
    <name evidence="2" type="ORF">HRH59_13460</name>
</gene>
<dbReference type="RefSeq" id="WP_173501795.1">
    <property type="nucleotide sequence ID" value="NZ_JABSOD010000014.1"/>
</dbReference>
<accession>A0A7Y5AS53</accession>
<comment type="caution">
    <text evidence="2">The sequence shown here is derived from an EMBL/GenBank/DDBJ whole genome shotgun (WGS) entry which is preliminary data.</text>
</comment>